<reference evidence="3" key="1">
    <citation type="journal article" date="2019" name="Int. J. Syst. Evol. Microbiol.">
        <title>The Global Catalogue of Microorganisms (GCM) 10K type strain sequencing project: providing services to taxonomists for standard genome sequencing and annotation.</title>
        <authorList>
            <consortium name="The Broad Institute Genomics Platform"/>
            <consortium name="The Broad Institute Genome Sequencing Center for Infectious Disease"/>
            <person name="Wu L."/>
            <person name="Ma J."/>
        </authorList>
    </citation>
    <scope>NUCLEOTIDE SEQUENCE [LARGE SCALE GENOMIC DNA]</scope>
    <source>
        <strain evidence="3">CGMCC 4.7329</strain>
    </source>
</reference>
<evidence type="ECO:0000259" key="1">
    <source>
        <dbReference type="Pfam" id="PF14534"/>
    </source>
</evidence>
<organism evidence="2 3">
    <name type="scientific">Nocardia rhizosphaerihabitans</name>
    <dbReference type="NCBI Taxonomy" id="1691570"/>
    <lineage>
        <taxon>Bacteria</taxon>
        <taxon>Bacillati</taxon>
        <taxon>Actinomycetota</taxon>
        <taxon>Actinomycetes</taxon>
        <taxon>Mycobacteriales</taxon>
        <taxon>Nocardiaceae</taxon>
        <taxon>Nocardia</taxon>
    </lineage>
</organism>
<evidence type="ECO:0000313" key="3">
    <source>
        <dbReference type="Proteomes" id="UP000658127"/>
    </source>
</evidence>
<comment type="caution">
    <text evidence="2">The sequence shown here is derived from an EMBL/GenBank/DDBJ whole genome shotgun (WGS) entry which is preliminary data.</text>
</comment>
<dbReference type="Pfam" id="PF14534">
    <property type="entry name" value="DUF4440"/>
    <property type="match status" value="1"/>
</dbReference>
<dbReference type="SUPFAM" id="SSF54427">
    <property type="entry name" value="NTF2-like"/>
    <property type="match status" value="1"/>
</dbReference>
<dbReference type="EMBL" id="BMNE01000006">
    <property type="protein sequence ID" value="GGN91593.1"/>
    <property type="molecule type" value="Genomic_DNA"/>
</dbReference>
<dbReference type="Gene3D" id="3.10.450.50">
    <property type="match status" value="1"/>
</dbReference>
<name>A0ABQ2KS22_9NOCA</name>
<dbReference type="Proteomes" id="UP000658127">
    <property type="component" value="Unassembled WGS sequence"/>
</dbReference>
<feature type="domain" description="DUF4440" evidence="1">
    <location>
        <begin position="25"/>
        <end position="134"/>
    </location>
</feature>
<protein>
    <recommendedName>
        <fullName evidence="1">DUF4440 domain-containing protein</fullName>
    </recommendedName>
</protein>
<dbReference type="NCBIfam" id="TIGR02246">
    <property type="entry name" value="SgcJ/EcaC family oxidoreductase"/>
    <property type="match status" value="1"/>
</dbReference>
<dbReference type="InterPro" id="IPR011944">
    <property type="entry name" value="Steroid_delta5-4_isomerase"/>
</dbReference>
<proteinExistence type="predicted"/>
<gene>
    <name evidence="2" type="ORF">GCM10011610_51960</name>
</gene>
<keyword evidence="3" id="KW-1185">Reference proteome</keyword>
<dbReference type="InterPro" id="IPR027843">
    <property type="entry name" value="DUF4440"/>
</dbReference>
<sequence length="145" mass="15782">MGRMSNDVTVTGRTPTELDTELAAITAVVDTIAHAQDNELIDEFTAVFRADAIWTTGHGKRLFGRPAIAEFTAEVLPGATTHGKATYEIEHVLFLRPDVAAVKIRQSYFTLDGELSGQGTPMYVMTKEDGAWLLTANQNTPVVTD</sequence>
<accession>A0ABQ2KS22</accession>
<evidence type="ECO:0000313" key="2">
    <source>
        <dbReference type="EMBL" id="GGN91593.1"/>
    </source>
</evidence>
<dbReference type="InterPro" id="IPR032710">
    <property type="entry name" value="NTF2-like_dom_sf"/>
</dbReference>